<evidence type="ECO:0000256" key="2">
    <source>
        <dbReference type="ARBA" id="ARBA00012756"/>
    </source>
</evidence>
<dbReference type="GO" id="GO:0004565">
    <property type="term" value="F:beta-galactosidase activity"/>
    <property type="evidence" value="ECO:0007669"/>
    <property type="project" value="UniProtKB-EC"/>
</dbReference>
<comment type="caution">
    <text evidence="4">The sequence shown here is derived from an EMBL/GenBank/DDBJ whole genome shotgun (WGS) entry which is preliminary data.</text>
</comment>
<dbReference type="Proteomes" id="UP000236630">
    <property type="component" value="Unassembled WGS sequence"/>
</dbReference>
<reference evidence="4 5" key="1">
    <citation type="journal article" date="2017" name="Front. Genet.">
        <title>Draft sequencing of the heterozygous diploid genome of Satsuma (Citrus unshiu Marc.) using a hybrid assembly approach.</title>
        <authorList>
            <person name="Shimizu T."/>
            <person name="Tanizawa Y."/>
            <person name="Mochizuki T."/>
            <person name="Nagasaki H."/>
            <person name="Yoshioka T."/>
            <person name="Toyoda A."/>
            <person name="Fujiyama A."/>
            <person name="Kaminuma E."/>
            <person name="Nakamura Y."/>
        </authorList>
    </citation>
    <scope>NUCLEOTIDE SEQUENCE [LARGE SCALE GENOMIC DNA]</scope>
    <source>
        <strain evidence="5">cv. Miyagawa wase</strain>
    </source>
</reference>
<feature type="domain" description="Glycoside hydrolase 35 catalytic" evidence="3">
    <location>
        <begin position="22"/>
        <end position="56"/>
    </location>
</feature>
<evidence type="ECO:0000313" key="4">
    <source>
        <dbReference type="EMBL" id="GAY57600.1"/>
    </source>
</evidence>
<gene>
    <name evidence="4" type="ORF">CUMW_180700</name>
</gene>
<dbReference type="AlphaFoldDB" id="A0A2H5PYZ3"/>
<evidence type="ECO:0000259" key="3">
    <source>
        <dbReference type="Pfam" id="PF01301"/>
    </source>
</evidence>
<dbReference type="InterPro" id="IPR017853">
    <property type="entry name" value="GH"/>
</dbReference>
<name>A0A2H5PYZ3_CITUN</name>
<organism evidence="4 5">
    <name type="scientific">Citrus unshiu</name>
    <name type="common">Satsuma mandarin</name>
    <name type="synonym">Citrus nobilis var. unshiu</name>
    <dbReference type="NCBI Taxonomy" id="55188"/>
    <lineage>
        <taxon>Eukaryota</taxon>
        <taxon>Viridiplantae</taxon>
        <taxon>Streptophyta</taxon>
        <taxon>Embryophyta</taxon>
        <taxon>Tracheophyta</taxon>
        <taxon>Spermatophyta</taxon>
        <taxon>Magnoliopsida</taxon>
        <taxon>eudicotyledons</taxon>
        <taxon>Gunneridae</taxon>
        <taxon>Pentapetalae</taxon>
        <taxon>rosids</taxon>
        <taxon>malvids</taxon>
        <taxon>Sapindales</taxon>
        <taxon>Rutaceae</taxon>
        <taxon>Aurantioideae</taxon>
        <taxon>Citrus</taxon>
    </lineage>
</organism>
<evidence type="ECO:0000313" key="5">
    <source>
        <dbReference type="Proteomes" id="UP000236630"/>
    </source>
</evidence>
<proteinExistence type="predicted"/>
<protein>
    <recommendedName>
        <fullName evidence="2">beta-galactosidase</fullName>
        <ecNumber evidence="2">3.2.1.23</ecNumber>
    </recommendedName>
</protein>
<sequence length="89" mass="10115">MGFVLMSCELGLEAQFACGLKSRYYLEGYYDLLKFIKLVQQAGLYLNLRIGPYDCAKGPGLLKYMPAESVDYNVIREKQEQVNLCDCNS</sequence>
<dbReference type="EC" id="3.2.1.23" evidence="2"/>
<dbReference type="InterPro" id="IPR031330">
    <property type="entry name" value="Gly_Hdrlase_35_cat"/>
</dbReference>
<dbReference type="Gene3D" id="3.20.20.80">
    <property type="entry name" value="Glycosidases"/>
    <property type="match status" value="1"/>
</dbReference>
<keyword evidence="5" id="KW-1185">Reference proteome</keyword>
<evidence type="ECO:0000256" key="1">
    <source>
        <dbReference type="ARBA" id="ARBA00001412"/>
    </source>
</evidence>
<dbReference type="STRING" id="55188.A0A2H5PYZ3"/>
<dbReference type="EMBL" id="BDQV01000164">
    <property type="protein sequence ID" value="GAY57600.1"/>
    <property type="molecule type" value="Genomic_DNA"/>
</dbReference>
<comment type="catalytic activity">
    <reaction evidence="1">
        <text>Hydrolysis of terminal non-reducing beta-D-galactose residues in beta-D-galactosides.</text>
        <dbReference type="EC" id="3.2.1.23"/>
    </reaction>
</comment>
<dbReference type="Pfam" id="PF01301">
    <property type="entry name" value="Glyco_hydro_35"/>
    <property type="match status" value="1"/>
</dbReference>
<dbReference type="SUPFAM" id="SSF51445">
    <property type="entry name" value="(Trans)glycosidases"/>
    <property type="match status" value="1"/>
</dbReference>
<accession>A0A2H5PYZ3</accession>